<reference evidence="2 3" key="1">
    <citation type="submission" date="2018-03" db="EMBL/GenBank/DDBJ databases">
        <authorList>
            <person name="Keele B.F."/>
        </authorList>
    </citation>
    <scope>NUCLEOTIDE SEQUENCE [LARGE SCALE GENOMIC DNA]</scope>
    <source>
        <strain evidence="2 3">CeCT 8812</strain>
    </source>
</reference>
<sequence length="628" mass="70889">MTSGSTALSAQDAHLFDIRLERSRTDLLEPFDRLYGHLPTADAARARLLDTLAANWAARPDALKAMDLERDLNPDWFLRPDRMGYVFYVDRFAGRLRDVLDHLDYLEELGITYLHIMPLLKPRDGDNDGGYSVQDYRAINPAYGTMDDFEEVTTALRARGISTCIDMVLNHTAREHEWAEKARAGDPHYQAYYRLFDDRETPDRFEETLLEIFPDQAPGNFTWDDAMGKWVWTTFNTHQWDLNWENPDVLIEIVDIMLHLANRGAEVLRLDAVAFMWKRLGTDCQNQPEVHDILQILRAACRIAAAGIIHKAEAIVSPINLIPYLGAGRHTGKVGNLAYHNSLMVQFWSSLAARDTTLMTRVLTDHFPVGHRNATWATYLRCHDDIGWAITDEDAGALGFSGAGHRDFLAEFYRGNFEGSFARGGLFQYNPATNDKRSNGALASLAGLEAATSDGERDDAIARILMGHALIASFGGIPLLYMGDEIGLLNDMDWAANSHGEDDSRWMHRPFMDWTKAARRTKPGTTEQRLFTGIQKIIKARARTPLIHGAVPREILETHQSALFAFRRRDEVGALICVFNFSEEPRHLPVQWFHDVGVMEFQDVLGGAALEERDGAIFIPPYAALWCA</sequence>
<evidence type="ECO:0000313" key="3">
    <source>
        <dbReference type="Proteomes" id="UP000244932"/>
    </source>
</evidence>
<dbReference type="InterPro" id="IPR055218">
    <property type="entry name" value="Amylosucrase_C"/>
</dbReference>
<protein>
    <submittedName>
        <fullName evidence="2">Amylosucrase</fullName>
        <ecNumber evidence="2">2.4.1.4</ecNumber>
    </submittedName>
</protein>
<dbReference type="SUPFAM" id="SSF51011">
    <property type="entry name" value="Glycosyl hydrolase domain"/>
    <property type="match status" value="1"/>
</dbReference>
<dbReference type="SMART" id="SM00642">
    <property type="entry name" value="Aamy"/>
    <property type="match status" value="1"/>
</dbReference>
<dbReference type="CDD" id="cd11324">
    <property type="entry name" value="AmyAc_Amylosucrase"/>
    <property type="match status" value="1"/>
</dbReference>
<organism evidence="2 3">
    <name type="scientific">Pontivivens insulae</name>
    <dbReference type="NCBI Taxonomy" id="1639689"/>
    <lineage>
        <taxon>Bacteria</taxon>
        <taxon>Pseudomonadati</taxon>
        <taxon>Pseudomonadota</taxon>
        <taxon>Alphaproteobacteria</taxon>
        <taxon>Rhodobacterales</taxon>
        <taxon>Paracoccaceae</taxon>
        <taxon>Pontivivens</taxon>
    </lineage>
</organism>
<dbReference type="InterPro" id="IPR013780">
    <property type="entry name" value="Glyco_hydro_b"/>
</dbReference>
<keyword evidence="2" id="KW-0808">Transferase</keyword>
<gene>
    <name evidence="2" type="primary">ams</name>
    <name evidence="2" type="ORF">POI8812_02812</name>
</gene>
<keyword evidence="2" id="KW-0328">Glycosyltransferase</keyword>
<feature type="domain" description="Glycosyl hydrolase family 13 catalytic" evidence="1">
    <location>
        <begin position="88"/>
        <end position="541"/>
    </location>
</feature>
<keyword evidence="3" id="KW-1185">Reference proteome</keyword>
<dbReference type="InterPro" id="IPR006047">
    <property type="entry name" value="GH13_cat_dom"/>
</dbReference>
<dbReference type="PANTHER" id="PTHR10357:SF213">
    <property type="entry name" value="ALPHA AMYLASE CATALYTIC REGION"/>
    <property type="match status" value="1"/>
</dbReference>
<proteinExistence type="predicted"/>
<dbReference type="Gene3D" id="3.90.400.10">
    <property type="entry name" value="Oligo-1,6-glucosidase, Domain 2"/>
    <property type="match status" value="1"/>
</dbReference>
<dbReference type="RefSeq" id="WP_108783157.1">
    <property type="nucleotide sequence ID" value="NZ_OMKW01000003.1"/>
</dbReference>
<dbReference type="Pfam" id="PF00128">
    <property type="entry name" value="Alpha-amylase"/>
    <property type="match status" value="1"/>
</dbReference>
<dbReference type="InterPro" id="IPR045857">
    <property type="entry name" value="O16G_dom_2"/>
</dbReference>
<dbReference type="InterPro" id="IPR044077">
    <property type="entry name" value="Amylosucrase"/>
</dbReference>
<dbReference type="GO" id="GO:0047669">
    <property type="term" value="F:amylosucrase activity"/>
    <property type="evidence" value="ECO:0007669"/>
    <property type="project" value="UniProtKB-EC"/>
</dbReference>
<name>A0A2R8AE09_9RHOB</name>
<dbReference type="Proteomes" id="UP000244932">
    <property type="component" value="Unassembled WGS sequence"/>
</dbReference>
<dbReference type="PANTHER" id="PTHR10357">
    <property type="entry name" value="ALPHA-AMYLASE FAMILY MEMBER"/>
    <property type="match status" value="1"/>
</dbReference>
<dbReference type="SUPFAM" id="SSF51445">
    <property type="entry name" value="(Trans)glycosidases"/>
    <property type="match status" value="1"/>
</dbReference>
<dbReference type="InterPro" id="IPR017853">
    <property type="entry name" value="GH"/>
</dbReference>
<dbReference type="EMBL" id="OMKW01000003">
    <property type="protein sequence ID" value="SPF30474.1"/>
    <property type="molecule type" value="Genomic_DNA"/>
</dbReference>
<dbReference type="EC" id="2.4.1.4" evidence="2"/>
<evidence type="ECO:0000259" key="1">
    <source>
        <dbReference type="SMART" id="SM00642"/>
    </source>
</evidence>
<dbReference type="AlphaFoldDB" id="A0A2R8AE09"/>
<accession>A0A2R8AE09</accession>
<dbReference type="Pfam" id="PF22582">
    <property type="entry name" value="Amylosucrase_C-like"/>
    <property type="match status" value="1"/>
</dbReference>
<dbReference type="GO" id="GO:0005975">
    <property type="term" value="P:carbohydrate metabolic process"/>
    <property type="evidence" value="ECO:0007669"/>
    <property type="project" value="InterPro"/>
</dbReference>
<evidence type="ECO:0000313" key="2">
    <source>
        <dbReference type="EMBL" id="SPF30474.1"/>
    </source>
</evidence>
<dbReference type="Gene3D" id="1.10.1740.10">
    <property type="match status" value="1"/>
</dbReference>
<dbReference type="Gene3D" id="3.20.20.80">
    <property type="entry name" value="Glycosidases"/>
    <property type="match status" value="1"/>
</dbReference>
<dbReference type="Gene3D" id="2.60.40.1180">
    <property type="entry name" value="Golgi alpha-mannosidase II"/>
    <property type="match status" value="1"/>
</dbReference>
<dbReference type="OrthoDB" id="9805159at2"/>